<dbReference type="KEGG" id="smr:Smar_1020"/>
<dbReference type="RefSeq" id="WP_011839309.1">
    <property type="nucleotide sequence ID" value="NC_009033.1"/>
</dbReference>
<dbReference type="EMBL" id="CP000575">
    <property type="protein sequence ID" value="ABN70118.1"/>
    <property type="molecule type" value="Genomic_DNA"/>
</dbReference>
<evidence type="ECO:0000313" key="1">
    <source>
        <dbReference type="EMBL" id="ABN70118.1"/>
    </source>
</evidence>
<proteinExistence type="predicted"/>
<reference evidence="1 2" key="2">
    <citation type="journal article" date="2009" name="Stand. Genomic Sci.">
        <title>Complete genome sequence of Staphylothermus marinus Stetter and Fiala 1986 type strain F1.</title>
        <authorList>
            <person name="Anderson I.J."/>
            <person name="Sun H."/>
            <person name="Lapidus A."/>
            <person name="Copeland A."/>
            <person name="Glavina Del Rio T."/>
            <person name="Tice H."/>
            <person name="Dalin E."/>
            <person name="Lucas S."/>
            <person name="Barry K."/>
            <person name="Land M."/>
            <person name="Richardson P."/>
            <person name="Huber H."/>
            <person name="Kyrpides N.C."/>
        </authorList>
    </citation>
    <scope>NUCLEOTIDE SEQUENCE [LARGE SCALE GENOMIC DNA]</scope>
    <source>
        <strain evidence="2">ATCC 43588 / DSM 3639 / JCM 9404 / F1</strain>
    </source>
</reference>
<organism evidence="1 2">
    <name type="scientific">Staphylothermus marinus (strain ATCC 43588 / DSM 3639 / JCM 9404 / F1)</name>
    <dbReference type="NCBI Taxonomy" id="399550"/>
    <lineage>
        <taxon>Archaea</taxon>
        <taxon>Thermoproteota</taxon>
        <taxon>Thermoprotei</taxon>
        <taxon>Desulfurococcales</taxon>
        <taxon>Desulfurococcaceae</taxon>
        <taxon>Staphylothermus</taxon>
    </lineage>
</organism>
<keyword evidence="2" id="KW-1185">Reference proteome</keyword>
<dbReference type="GeneID" id="4906495"/>
<dbReference type="AlphaFoldDB" id="A3DNA8"/>
<dbReference type="eggNOG" id="arCOG12428">
    <property type="taxonomic scope" value="Archaea"/>
</dbReference>
<dbReference type="STRING" id="399550.Smar_1020"/>
<sequence length="117" mass="14093">MTVIYRCFYIEGNDLVWFDLVCEDNKVKICIISRENIFKSRKISKHYDVFLRRIVIHRQKYIKCLSLSSGKTYIKIIGRKRFNDHLYVVSEIQPLKKIIYVPQSKIDLLKKCINYKD</sequence>
<dbReference type="Proteomes" id="UP000000254">
    <property type="component" value="Chromosome"/>
</dbReference>
<dbReference type="OrthoDB" id="373802at2157"/>
<protein>
    <submittedName>
        <fullName evidence="1">Uncharacterized protein</fullName>
    </submittedName>
</protein>
<gene>
    <name evidence="1" type="ordered locus">Smar_1020</name>
</gene>
<name>A3DNA8_STAMF</name>
<dbReference type="HOGENOM" id="CLU_2079521_0_0_2"/>
<evidence type="ECO:0000313" key="2">
    <source>
        <dbReference type="Proteomes" id="UP000000254"/>
    </source>
</evidence>
<reference evidence="2" key="1">
    <citation type="journal article" date="2009" name="BMC Genomics">
        <title>The complete genome sequence of Staphylothermus marinus reveals differences in sulfur metabolism among heterotrophic Crenarchaeota.</title>
        <authorList>
            <person name="Anderson I.J."/>
            <person name="Dharmarajan L."/>
            <person name="Rodriguez J."/>
            <person name="Hooper S."/>
            <person name="Porat I."/>
            <person name="Ulrich L.E."/>
            <person name="Elkins J.G."/>
            <person name="Mavromatis K."/>
            <person name="Sun H."/>
            <person name="Land M."/>
            <person name="Lapidus A."/>
            <person name="Lucas S."/>
            <person name="Barry K."/>
            <person name="Huber H."/>
            <person name="Zhulin I.B."/>
            <person name="Whitman W.B."/>
            <person name="Mukhopadhyay B."/>
            <person name="Woese C."/>
            <person name="Bristow J."/>
            <person name="Kyrpides N."/>
        </authorList>
    </citation>
    <scope>NUCLEOTIDE SEQUENCE [LARGE SCALE GENOMIC DNA]</scope>
    <source>
        <strain evidence="2">ATCC 43588 / DSM 3639 / JCM 9404 / F1</strain>
    </source>
</reference>
<accession>A3DNA8</accession>